<feature type="non-terminal residue" evidence="1">
    <location>
        <position position="53"/>
    </location>
</feature>
<accession>A0AA38KLI7</accession>
<dbReference type="EMBL" id="JAHRHJ020000008">
    <property type="protein sequence ID" value="KAH9306831.1"/>
    <property type="molecule type" value="Genomic_DNA"/>
</dbReference>
<keyword evidence="2" id="KW-1185">Reference proteome</keyword>
<dbReference type="AlphaFoldDB" id="A0AA38KLI7"/>
<feature type="non-terminal residue" evidence="1">
    <location>
        <position position="1"/>
    </location>
</feature>
<dbReference type="Proteomes" id="UP000824469">
    <property type="component" value="Unassembled WGS sequence"/>
</dbReference>
<gene>
    <name evidence="1" type="ORF">KI387_011235</name>
</gene>
<comment type="caution">
    <text evidence="1">The sequence shown here is derived from an EMBL/GenBank/DDBJ whole genome shotgun (WGS) entry which is preliminary data.</text>
</comment>
<organism evidence="1 2">
    <name type="scientific">Taxus chinensis</name>
    <name type="common">Chinese yew</name>
    <name type="synonym">Taxus wallichiana var. chinensis</name>
    <dbReference type="NCBI Taxonomy" id="29808"/>
    <lineage>
        <taxon>Eukaryota</taxon>
        <taxon>Viridiplantae</taxon>
        <taxon>Streptophyta</taxon>
        <taxon>Embryophyta</taxon>
        <taxon>Tracheophyta</taxon>
        <taxon>Spermatophyta</taxon>
        <taxon>Pinopsida</taxon>
        <taxon>Pinidae</taxon>
        <taxon>Conifers II</taxon>
        <taxon>Cupressales</taxon>
        <taxon>Taxaceae</taxon>
        <taxon>Taxus</taxon>
    </lineage>
</organism>
<evidence type="ECO:0000313" key="1">
    <source>
        <dbReference type="EMBL" id="KAH9306831.1"/>
    </source>
</evidence>
<evidence type="ECO:0000313" key="2">
    <source>
        <dbReference type="Proteomes" id="UP000824469"/>
    </source>
</evidence>
<reference evidence="1 2" key="1">
    <citation type="journal article" date="2021" name="Nat. Plants">
        <title>The Taxus genome provides insights into paclitaxel biosynthesis.</title>
        <authorList>
            <person name="Xiong X."/>
            <person name="Gou J."/>
            <person name="Liao Q."/>
            <person name="Li Y."/>
            <person name="Zhou Q."/>
            <person name="Bi G."/>
            <person name="Li C."/>
            <person name="Du R."/>
            <person name="Wang X."/>
            <person name="Sun T."/>
            <person name="Guo L."/>
            <person name="Liang H."/>
            <person name="Lu P."/>
            <person name="Wu Y."/>
            <person name="Zhang Z."/>
            <person name="Ro D.K."/>
            <person name="Shang Y."/>
            <person name="Huang S."/>
            <person name="Yan J."/>
        </authorList>
    </citation>
    <scope>NUCLEOTIDE SEQUENCE [LARGE SCALE GENOMIC DNA]</scope>
    <source>
        <strain evidence="1">Ta-2019</strain>
    </source>
</reference>
<proteinExistence type="predicted"/>
<name>A0AA38KLI7_TAXCH</name>
<sequence>KENRVADALSRRKNISTLITLSTQFKDEVKVTLESDPYFQQVKTTLAVDPKDV</sequence>
<protein>
    <submittedName>
        <fullName evidence="1">Uncharacterized protein</fullName>
    </submittedName>
</protein>